<organism evidence="3 4">
    <name type="scientific">Fonsecaea erecta</name>
    <dbReference type="NCBI Taxonomy" id="1367422"/>
    <lineage>
        <taxon>Eukaryota</taxon>
        <taxon>Fungi</taxon>
        <taxon>Dikarya</taxon>
        <taxon>Ascomycota</taxon>
        <taxon>Pezizomycotina</taxon>
        <taxon>Eurotiomycetes</taxon>
        <taxon>Chaetothyriomycetidae</taxon>
        <taxon>Chaetothyriales</taxon>
        <taxon>Herpotrichiellaceae</taxon>
        <taxon>Fonsecaea</taxon>
    </lineage>
</organism>
<evidence type="ECO:0000256" key="1">
    <source>
        <dbReference type="SAM" id="Coils"/>
    </source>
</evidence>
<name>A0A178Z277_9EURO</name>
<dbReference type="EMBL" id="LVYI01000022">
    <property type="protein sequence ID" value="OAP53797.1"/>
    <property type="molecule type" value="Genomic_DNA"/>
</dbReference>
<dbReference type="RefSeq" id="XP_018687164.1">
    <property type="nucleotide sequence ID" value="XM_018843520.1"/>
</dbReference>
<accession>A0A178Z277</accession>
<evidence type="ECO:0000256" key="2">
    <source>
        <dbReference type="SAM" id="MobiDB-lite"/>
    </source>
</evidence>
<dbReference type="GeneID" id="30016183"/>
<feature type="coiled-coil region" evidence="1">
    <location>
        <begin position="157"/>
        <end position="209"/>
    </location>
</feature>
<feature type="compositionally biased region" description="Basic residues" evidence="2">
    <location>
        <begin position="120"/>
        <end position="132"/>
    </location>
</feature>
<feature type="region of interest" description="Disordered" evidence="2">
    <location>
        <begin position="120"/>
        <end position="143"/>
    </location>
</feature>
<proteinExistence type="predicted"/>
<evidence type="ECO:0000313" key="3">
    <source>
        <dbReference type="EMBL" id="OAP53797.1"/>
    </source>
</evidence>
<dbReference type="Proteomes" id="UP000078343">
    <property type="component" value="Unassembled WGS sequence"/>
</dbReference>
<evidence type="ECO:0000313" key="4">
    <source>
        <dbReference type="Proteomes" id="UP000078343"/>
    </source>
</evidence>
<sequence length="362" mass="40090">MPRKSTPTLSRRRLECFTRDKLFSEIHSITEIPPPNDSWGSILSQHLTGSILDDLSNLQTHLENVTNDALIDCALALRSALESTIMAPRGRKRRPGCAIQMTTGEDLLRARMRRLQGRSKAHHSSSWKVVRRKASDDNSTGRLQDTQDLFADYRRGIESQRDVLAAQRDELAAQRDELAAQIDKPAATLRTIEEENSRKDKVIKDLNDQLQSTSLNTSDGFCEDTSTSWTGGVITGGVNEAWPAPSAVDRLMCLSWGPMSEDDQFIQGDEVPQYHSWTTDVSESEGGQFSAASQVLFPPRCCDRMPVALTNEGCELCQIHCELFTWVSTAEMGMGPYVGLTPCPACNGPGCKWVQLSGNLTN</sequence>
<reference evidence="3 4" key="1">
    <citation type="submission" date="2016-04" db="EMBL/GenBank/DDBJ databases">
        <title>Draft genome of Fonsecaea erecta CBS 125763.</title>
        <authorList>
            <person name="Weiss V.A."/>
            <person name="Vicente V.A."/>
            <person name="Raittz R.T."/>
            <person name="Moreno L.F."/>
            <person name="De Souza E.M."/>
            <person name="Pedrosa F.O."/>
            <person name="Steffens M.B."/>
            <person name="Faoro H."/>
            <person name="Tadra-Sfeir M.Z."/>
            <person name="Najafzadeh M.J."/>
            <person name="Felipe M.S."/>
            <person name="Teixeira M."/>
            <person name="Sun J."/>
            <person name="Xi L."/>
            <person name="Gomes R."/>
            <person name="De Azevedo C.M."/>
            <person name="Salgado C.G."/>
            <person name="Da Silva M.B."/>
            <person name="Nascimento M.F."/>
            <person name="Queiroz-Telles F."/>
            <person name="Attili D.S."/>
            <person name="Gorbushina A."/>
        </authorList>
    </citation>
    <scope>NUCLEOTIDE SEQUENCE [LARGE SCALE GENOMIC DNA]</scope>
    <source>
        <strain evidence="3 4">CBS 125763</strain>
    </source>
</reference>
<dbReference type="AlphaFoldDB" id="A0A178Z277"/>
<dbReference type="OrthoDB" id="10633929at2759"/>
<keyword evidence="4" id="KW-1185">Reference proteome</keyword>
<keyword evidence="1" id="KW-0175">Coiled coil</keyword>
<comment type="caution">
    <text evidence="3">The sequence shown here is derived from an EMBL/GenBank/DDBJ whole genome shotgun (WGS) entry which is preliminary data.</text>
</comment>
<gene>
    <name evidence="3" type="ORF">AYL99_12016</name>
</gene>
<protein>
    <submittedName>
        <fullName evidence="3">Uncharacterized protein</fullName>
    </submittedName>
</protein>